<keyword evidence="2" id="KW-0472">Membrane</keyword>
<evidence type="ECO:0000313" key="4">
    <source>
        <dbReference type="EMBL" id="CAF4017768.1"/>
    </source>
</evidence>
<keyword evidence="2" id="KW-0812">Transmembrane</keyword>
<protein>
    <recommendedName>
        <fullName evidence="3">EDRF1 TPR repeats region domain-containing protein</fullName>
    </recommendedName>
</protein>
<dbReference type="EMBL" id="CAJOBD010005043">
    <property type="protein sequence ID" value="CAF4017768.1"/>
    <property type="molecule type" value="Genomic_DNA"/>
</dbReference>
<accession>A0A819Q1N9</accession>
<feature type="region of interest" description="Disordered" evidence="1">
    <location>
        <begin position="178"/>
        <end position="197"/>
    </location>
</feature>
<sequence length="547" mass="63195">MTSTMIGNEILRLQSVSDALNGYLALVVLITGTVAISIEDAITYYWARSCKSPNAPFAYTHLLDDNNKENDSYQNEVLTNFNITYDDSFQNDIAIFSSTTSVNGCADLSHSNDDHSFKDDDIISLNQTIPSYNNNNNIQLNTIYTIIKDNNNNLLNSIQVHVNIEQETRINDNLMISSKETNSNDNDKSNHTIDLSQSNNHDIDQTIKQTAKLILLKGAAIRNAALKFFLDETLIEYGNFLINQTKRTSTVYQGYLKSLPSRDNTNHTTEYVKHMKFLLSLSKLDLSEDDYKLSFKSIDQLSNHIETSIKCTKGTILSLLGQQHLEEYNNLIWYDKTCWHIRMDDEVEDDEICDTDMNNRSESVDNDELDAYPLIQILIDLSNSYFTMTISLQDYAPLTKMSQEHVKKSNDLILTLKFFFFDEFILIEKEIINCMTHVLKYLDVELNIPSSDRYSSLVKYRAIRIHYQLVSLLHNTFHIQNNITRRKRLRAFALLHYEKALELFSPNDNLLEYLRLVIEQVTLSDFELQNNDNFLSIFIVKTSFLFC</sequence>
<proteinExistence type="predicted"/>
<organism evidence="4 5">
    <name type="scientific">Rotaria sordida</name>
    <dbReference type="NCBI Taxonomy" id="392033"/>
    <lineage>
        <taxon>Eukaryota</taxon>
        <taxon>Metazoa</taxon>
        <taxon>Spiralia</taxon>
        <taxon>Gnathifera</taxon>
        <taxon>Rotifera</taxon>
        <taxon>Eurotatoria</taxon>
        <taxon>Bdelloidea</taxon>
        <taxon>Philodinida</taxon>
        <taxon>Philodinidae</taxon>
        <taxon>Rotaria</taxon>
    </lineage>
</organism>
<dbReference type="Pfam" id="PF23723">
    <property type="entry name" value="TPR_EDRF1"/>
    <property type="match status" value="1"/>
</dbReference>
<dbReference type="PANTHER" id="PTHR15000">
    <property type="entry name" value="ERYTHROID DIFFERENTIATION-RELATED FACTOR 1"/>
    <property type="match status" value="1"/>
</dbReference>
<feature type="transmembrane region" description="Helical" evidence="2">
    <location>
        <begin position="20"/>
        <end position="47"/>
    </location>
</feature>
<feature type="domain" description="EDRF1 TPR repeats region" evidence="3">
    <location>
        <begin position="378"/>
        <end position="534"/>
    </location>
</feature>
<dbReference type="Proteomes" id="UP000663836">
    <property type="component" value="Unassembled WGS sequence"/>
</dbReference>
<dbReference type="PANTHER" id="PTHR15000:SF1">
    <property type="entry name" value="ERYTHROID DIFFERENTIATION-RELATED FACTOR 1"/>
    <property type="match status" value="1"/>
</dbReference>
<comment type="caution">
    <text evidence="4">The sequence shown here is derived from an EMBL/GenBank/DDBJ whole genome shotgun (WGS) entry which is preliminary data.</text>
</comment>
<reference evidence="4" key="1">
    <citation type="submission" date="2021-02" db="EMBL/GenBank/DDBJ databases">
        <authorList>
            <person name="Nowell W R."/>
        </authorList>
    </citation>
    <scope>NUCLEOTIDE SEQUENCE</scope>
</reference>
<evidence type="ECO:0000256" key="2">
    <source>
        <dbReference type="SAM" id="Phobius"/>
    </source>
</evidence>
<keyword evidence="2" id="KW-1133">Transmembrane helix</keyword>
<gene>
    <name evidence="4" type="ORF">JBS370_LOCUS27220</name>
</gene>
<dbReference type="GO" id="GO:0045893">
    <property type="term" value="P:positive regulation of DNA-templated transcription"/>
    <property type="evidence" value="ECO:0007669"/>
    <property type="project" value="TreeGrafter"/>
</dbReference>
<dbReference type="AlphaFoldDB" id="A0A819Q1N9"/>
<evidence type="ECO:0000259" key="3">
    <source>
        <dbReference type="Pfam" id="PF23723"/>
    </source>
</evidence>
<name>A0A819Q1N9_9BILA</name>
<evidence type="ECO:0000313" key="5">
    <source>
        <dbReference type="Proteomes" id="UP000663836"/>
    </source>
</evidence>
<dbReference type="InterPro" id="IPR056583">
    <property type="entry name" value="EDRF1_TPR"/>
</dbReference>
<evidence type="ECO:0000256" key="1">
    <source>
        <dbReference type="SAM" id="MobiDB-lite"/>
    </source>
</evidence>